<keyword evidence="2" id="KW-1185">Reference proteome</keyword>
<dbReference type="SUPFAM" id="SSF48726">
    <property type="entry name" value="Immunoglobulin"/>
    <property type="match status" value="1"/>
</dbReference>
<dbReference type="Proteomes" id="UP001331761">
    <property type="component" value="Unassembled WGS sequence"/>
</dbReference>
<dbReference type="CDD" id="cd00096">
    <property type="entry name" value="Ig"/>
    <property type="match status" value="1"/>
</dbReference>
<sequence length="91" mass="10199">VGDRVELYLGNQTKTWYRDVRSGRTMGSCRISGCSPFPNSILQKNGSLIFESVRESDSGTYYMLADDAQRSGFVVKEENPDKIADNHTGKF</sequence>
<evidence type="ECO:0000313" key="2">
    <source>
        <dbReference type="Proteomes" id="UP001331761"/>
    </source>
</evidence>
<protein>
    <submittedName>
        <fullName evidence="1">Uncharacterized protein</fullName>
    </submittedName>
</protein>
<dbReference type="Gene3D" id="2.60.40.10">
    <property type="entry name" value="Immunoglobulins"/>
    <property type="match status" value="1"/>
</dbReference>
<reference evidence="1 2" key="1">
    <citation type="submission" date="2019-10" db="EMBL/GenBank/DDBJ databases">
        <title>Assembly and Annotation for the nematode Trichostrongylus colubriformis.</title>
        <authorList>
            <person name="Martin J."/>
        </authorList>
    </citation>
    <scope>NUCLEOTIDE SEQUENCE [LARGE SCALE GENOMIC DNA]</scope>
    <source>
        <strain evidence="1">G859</strain>
        <tissue evidence="1">Whole worm</tissue>
    </source>
</reference>
<proteinExistence type="predicted"/>
<organism evidence="1 2">
    <name type="scientific">Trichostrongylus colubriformis</name>
    <name type="common">Black scour worm</name>
    <dbReference type="NCBI Taxonomy" id="6319"/>
    <lineage>
        <taxon>Eukaryota</taxon>
        <taxon>Metazoa</taxon>
        <taxon>Ecdysozoa</taxon>
        <taxon>Nematoda</taxon>
        <taxon>Chromadorea</taxon>
        <taxon>Rhabditida</taxon>
        <taxon>Rhabditina</taxon>
        <taxon>Rhabditomorpha</taxon>
        <taxon>Strongyloidea</taxon>
        <taxon>Trichostrongylidae</taxon>
        <taxon>Trichostrongylus</taxon>
    </lineage>
</organism>
<accession>A0AAN8ILP8</accession>
<gene>
    <name evidence="1" type="ORF">GCK32_003560</name>
</gene>
<dbReference type="AlphaFoldDB" id="A0AAN8ILP8"/>
<feature type="non-terminal residue" evidence="1">
    <location>
        <position position="1"/>
    </location>
</feature>
<evidence type="ECO:0000313" key="1">
    <source>
        <dbReference type="EMBL" id="KAK5979184.1"/>
    </source>
</evidence>
<dbReference type="InterPro" id="IPR013783">
    <property type="entry name" value="Ig-like_fold"/>
</dbReference>
<dbReference type="EMBL" id="WIXE01008585">
    <property type="protein sequence ID" value="KAK5979184.1"/>
    <property type="molecule type" value="Genomic_DNA"/>
</dbReference>
<comment type="caution">
    <text evidence="1">The sequence shown here is derived from an EMBL/GenBank/DDBJ whole genome shotgun (WGS) entry which is preliminary data.</text>
</comment>
<dbReference type="InterPro" id="IPR036179">
    <property type="entry name" value="Ig-like_dom_sf"/>
</dbReference>
<name>A0AAN8ILP8_TRICO</name>